<feature type="transmembrane region" description="Helical" evidence="1">
    <location>
        <begin position="21"/>
        <end position="41"/>
    </location>
</feature>
<feature type="transmembrane region" description="Helical" evidence="1">
    <location>
        <begin position="286"/>
        <end position="308"/>
    </location>
</feature>
<feature type="transmembrane region" description="Helical" evidence="1">
    <location>
        <begin position="130"/>
        <end position="147"/>
    </location>
</feature>
<proteinExistence type="predicted"/>
<feature type="transmembrane region" description="Helical" evidence="1">
    <location>
        <begin position="53"/>
        <end position="70"/>
    </location>
</feature>
<feature type="transmembrane region" description="Helical" evidence="1">
    <location>
        <begin position="344"/>
        <end position="368"/>
    </location>
</feature>
<feature type="transmembrane region" description="Helical" evidence="1">
    <location>
        <begin position="202"/>
        <end position="220"/>
    </location>
</feature>
<keyword evidence="1" id="KW-0812">Transmembrane</keyword>
<feature type="transmembrane region" description="Helical" evidence="1">
    <location>
        <begin position="101"/>
        <end position="118"/>
    </location>
</feature>
<sequence>MSTKADTSHHRTPAWRLFFPLAALHTALMVPLSLLAFYHAIPLGLIDSPAAHGRELLFGFALAVITGYLLGPLPRHWLLGLVALWLVARGVGLVWPEALSVLLADGLFALLLAWRLVPRFLAAKKWRNRLLSPLLGLLCLLAVATLVERLTRPGVPASALVQHAVLWLVLLMTFMGGRVLAPAVNGHLMASRRQAGAGVQPRLEAALIVLLGMTPLLAPWSITTSLAASLVAVAGLLVLWRLWCWRPWACRRRPDLIGLLLGYAWLGGGLLLLARSLWLGQPLNGVLHAFTVGALGTLASGIMLRQAILRARGRPEREPILLLLALLFSVAAVLRLVAFPAGAAWLSLLWASALVWSLAWLLAAWRLFVWSRRVSIRPGS</sequence>
<dbReference type="AlphaFoldDB" id="A0A7X4VZY2"/>
<gene>
    <name evidence="2" type="ORF">GRB80_11205</name>
</gene>
<keyword evidence="1" id="KW-1133">Transmembrane helix</keyword>
<evidence type="ECO:0000313" key="3">
    <source>
        <dbReference type="Proteomes" id="UP000448235"/>
    </source>
</evidence>
<evidence type="ECO:0000313" key="2">
    <source>
        <dbReference type="EMBL" id="NAW13417.1"/>
    </source>
</evidence>
<dbReference type="Pfam" id="PF05940">
    <property type="entry name" value="NnrS"/>
    <property type="match status" value="1"/>
</dbReference>
<feature type="transmembrane region" description="Helical" evidence="1">
    <location>
        <begin position="320"/>
        <end position="338"/>
    </location>
</feature>
<evidence type="ECO:0000256" key="1">
    <source>
        <dbReference type="SAM" id="Phobius"/>
    </source>
</evidence>
<dbReference type="InterPro" id="IPR010266">
    <property type="entry name" value="NnrS"/>
</dbReference>
<feature type="transmembrane region" description="Helical" evidence="1">
    <location>
        <begin position="226"/>
        <end position="244"/>
    </location>
</feature>
<protein>
    <submittedName>
        <fullName evidence="2">NnrS family protein</fullName>
    </submittedName>
</protein>
<accession>A0A7X4VZY2</accession>
<comment type="caution">
    <text evidence="2">The sequence shown here is derived from an EMBL/GenBank/DDBJ whole genome shotgun (WGS) entry which is preliminary data.</text>
</comment>
<dbReference type="EMBL" id="WUTS01000001">
    <property type="protein sequence ID" value="NAW13417.1"/>
    <property type="molecule type" value="Genomic_DNA"/>
</dbReference>
<name>A0A7X4VZY2_9GAMM</name>
<reference evidence="2 3" key="1">
    <citation type="submission" date="2019-12" db="EMBL/GenBank/DDBJ databases">
        <title>Draft genome sequencing of Halomonas icarensis D1-1.</title>
        <authorList>
            <person name="Pandiyan K."/>
            <person name="Kushwaha P."/>
            <person name="Gowdham M."/>
            <person name="Chakdar H."/>
            <person name="Singh A."/>
            <person name="Kumar M."/>
            <person name="Saxena A.K."/>
        </authorList>
    </citation>
    <scope>NUCLEOTIDE SEQUENCE [LARGE SCALE GENOMIC DNA]</scope>
    <source>
        <strain evidence="2 3">D1-1</strain>
    </source>
</reference>
<keyword evidence="3" id="KW-1185">Reference proteome</keyword>
<feature type="transmembrane region" description="Helical" evidence="1">
    <location>
        <begin position="159"/>
        <end position="181"/>
    </location>
</feature>
<feature type="transmembrane region" description="Helical" evidence="1">
    <location>
        <begin position="256"/>
        <end position="274"/>
    </location>
</feature>
<keyword evidence="1" id="KW-0472">Membrane</keyword>
<dbReference type="Proteomes" id="UP000448235">
    <property type="component" value="Unassembled WGS sequence"/>
</dbReference>
<organism evidence="2 3">
    <name type="scientific">Halomonas icarae</name>
    <dbReference type="NCBI Taxonomy" id="2691040"/>
    <lineage>
        <taxon>Bacteria</taxon>
        <taxon>Pseudomonadati</taxon>
        <taxon>Pseudomonadota</taxon>
        <taxon>Gammaproteobacteria</taxon>
        <taxon>Oceanospirillales</taxon>
        <taxon>Halomonadaceae</taxon>
        <taxon>Halomonas</taxon>
    </lineage>
</organism>
<dbReference type="RefSeq" id="WP_161423632.1">
    <property type="nucleotide sequence ID" value="NZ_JARWMY010000009.1"/>
</dbReference>